<dbReference type="AlphaFoldDB" id="A0A6Q2Y4Y3"/>
<dbReference type="GeneTree" id="ENSGT00940000154817"/>
<dbReference type="InterPro" id="IPR034085">
    <property type="entry name" value="TOG"/>
</dbReference>
<feature type="domain" description="TOG" evidence="19">
    <location>
        <begin position="2"/>
        <end position="232"/>
    </location>
</feature>
<dbReference type="GO" id="GO:0090307">
    <property type="term" value="P:mitotic spindle assembly"/>
    <property type="evidence" value="ECO:0007669"/>
    <property type="project" value="TreeGrafter"/>
</dbReference>
<keyword evidence="15" id="KW-0131">Cell cycle</keyword>
<evidence type="ECO:0000313" key="21">
    <source>
        <dbReference type="Proteomes" id="UP000265140"/>
    </source>
</evidence>
<accession>A0A6Q2Y4Y3</accession>
<dbReference type="Gene3D" id="1.25.10.10">
    <property type="entry name" value="Leucine-rich Repeat Variant"/>
    <property type="match status" value="4"/>
</dbReference>
<feature type="compositionally biased region" description="Low complexity" evidence="18">
    <location>
        <begin position="1104"/>
        <end position="1113"/>
    </location>
</feature>
<dbReference type="GO" id="GO:0072686">
    <property type="term" value="C:mitotic spindle"/>
    <property type="evidence" value="ECO:0007669"/>
    <property type="project" value="TreeGrafter"/>
</dbReference>
<feature type="compositionally biased region" description="Low complexity" evidence="18">
    <location>
        <begin position="250"/>
        <end position="284"/>
    </location>
</feature>
<dbReference type="FunFam" id="1.25.10.10:FF:000006">
    <property type="entry name" value="CLIP-associating protein 1 isoform 2"/>
    <property type="match status" value="1"/>
</dbReference>
<evidence type="ECO:0000313" key="20">
    <source>
        <dbReference type="Ensembl" id="ENSELUP00000060994.2"/>
    </source>
</evidence>
<evidence type="ECO:0000256" key="6">
    <source>
        <dbReference type="ARBA" id="ARBA00022454"/>
    </source>
</evidence>
<proteinExistence type="inferred from homology"/>
<feature type="region of interest" description="Disordered" evidence="18">
    <location>
        <begin position="817"/>
        <end position="841"/>
    </location>
</feature>
<evidence type="ECO:0000256" key="4">
    <source>
        <dbReference type="ARBA" id="ARBA00004629"/>
    </source>
</evidence>
<feature type="domain" description="TOG" evidence="19">
    <location>
        <begin position="319"/>
        <end position="551"/>
    </location>
</feature>
<dbReference type="Ensembl" id="ENSELUT00000076325.2">
    <property type="protein sequence ID" value="ENSELUP00000060994.2"/>
    <property type="gene ID" value="ENSELUG00000000283.3"/>
</dbReference>
<feature type="compositionally biased region" description="Polar residues" evidence="18">
    <location>
        <begin position="706"/>
        <end position="715"/>
    </location>
</feature>
<evidence type="ECO:0000256" key="1">
    <source>
        <dbReference type="ARBA" id="ARBA00004186"/>
    </source>
</evidence>
<evidence type="ECO:0000259" key="19">
    <source>
        <dbReference type="SMART" id="SM01349"/>
    </source>
</evidence>
<dbReference type="FunFam" id="1.25.10.10:FF:000031">
    <property type="entry name" value="CLIP-associating protein 1 isoform 2"/>
    <property type="match status" value="1"/>
</dbReference>
<keyword evidence="9" id="KW-0493">Microtubule</keyword>
<comment type="subcellular location">
    <subcellularLocation>
        <location evidence="4">Chromosome</location>
        <location evidence="4">Centromere</location>
        <location evidence="4">Kinetochore</location>
    </subcellularLocation>
    <subcellularLocation>
        <location evidence="2">Cytoplasm</location>
        <location evidence="2">Cytoskeleton</location>
        <location evidence="2">Microtubule organizing center</location>
        <location evidence="2">Centrosome</location>
    </subcellularLocation>
    <subcellularLocation>
        <location evidence="1">Cytoplasm</location>
        <location evidence="1">Cytoskeleton</location>
        <location evidence="1">Spindle</location>
    </subcellularLocation>
    <subcellularLocation>
        <location evidence="3">Golgi apparatus</location>
        <location evidence="3">trans-Golgi network</location>
    </subcellularLocation>
</comment>
<feature type="region of interest" description="Disordered" evidence="18">
    <location>
        <begin position="630"/>
        <end position="764"/>
    </location>
</feature>
<dbReference type="GO" id="GO:0005881">
    <property type="term" value="C:cytoplasmic microtubule"/>
    <property type="evidence" value="ECO:0007669"/>
    <property type="project" value="TreeGrafter"/>
</dbReference>
<keyword evidence="11" id="KW-0498">Mitosis</keyword>
<feature type="compositionally biased region" description="Low complexity" evidence="18">
    <location>
        <begin position="1081"/>
        <end position="1093"/>
    </location>
</feature>
<evidence type="ECO:0000256" key="17">
    <source>
        <dbReference type="PROSITE-ProRule" id="PRU00103"/>
    </source>
</evidence>
<dbReference type="InterPro" id="IPR016024">
    <property type="entry name" value="ARM-type_fold"/>
</dbReference>
<evidence type="ECO:0000256" key="14">
    <source>
        <dbReference type="ARBA" id="ARBA00023212"/>
    </source>
</evidence>
<reference evidence="20" key="4">
    <citation type="submission" date="2025-09" db="UniProtKB">
        <authorList>
            <consortium name="Ensembl"/>
        </authorList>
    </citation>
    <scope>IDENTIFICATION</scope>
</reference>
<dbReference type="Proteomes" id="UP000265140">
    <property type="component" value="Chromosome 16"/>
</dbReference>
<evidence type="ECO:0000256" key="16">
    <source>
        <dbReference type="ARBA" id="ARBA00023328"/>
    </source>
</evidence>
<dbReference type="GO" id="GO:0040001">
    <property type="term" value="P:establishment of mitotic spindle localization"/>
    <property type="evidence" value="ECO:0007669"/>
    <property type="project" value="TreeGrafter"/>
</dbReference>
<keyword evidence="12" id="KW-0995">Kinetochore</keyword>
<evidence type="ECO:0000256" key="7">
    <source>
        <dbReference type="ARBA" id="ARBA00022490"/>
    </source>
</evidence>
<feature type="compositionally biased region" description="Polar residues" evidence="18">
    <location>
        <begin position="230"/>
        <end position="239"/>
    </location>
</feature>
<dbReference type="Pfam" id="PF21040">
    <property type="entry name" value="CEP104-like_TOG"/>
    <property type="match status" value="1"/>
</dbReference>
<evidence type="ECO:0000256" key="3">
    <source>
        <dbReference type="ARBA" id="ARBA00004601"/>
    </source>
</evidence>
<dbReference type="PANTHER" id="PTHR21567:SF28">
    <property type="entry name" value="CLIP-ASSOCIATING PROTEIN 1"/>
    <property type="match status" value="1"/>
</dbReference>
<organism evidence="20 21">
    <name type="scientific">Esox lucius</name>
    <name type="common">Northern pike</name>
    <dbReference type="NCBI Taxonomy" id="8010"/>
    <lineage>
        <taxon>Eukaryota</taxon>
        <taxon>Metazoa</taxon>
        <taxon>Chordata</taxon>
        <taxon>Craniata</taxon>
        <taxon>Vertebrata</taxon>
        <taxon>Euteleostomi</taxon>
        <taxon>Actinopterygii</taxon>
        <taxon>Neopterygii</taxon>
        <taxon>Teleostei</taxon>
        <taxon>Protacanthopterygii</taxon>
        <taxon>Esociformes</taxon>
        <taxon>Esocidae</taxon>
        <taxon>Esox</taxon>
    </lineage>
</organism>
<dbReference type="PROSITE" id="PS50077">
    <property type="entry name" value="HEAT_REPEAT"/>
    <property type="match status" value="1"/>
</dbReference>
<feature type="region of interest" description="Disordered" evidence="18">
    <location>
        <begin position="230"/>
        <end position="290"/>
    </location>
</feature>
<reference evidence="20" key="3">
    <citation type="submission" date="2025-08" db="UniProtKB">
        <authorList>
            <consortium name="Ensembl"/>
        </authorList>
    </citation>
    <scope>IDENTIFICATION</scope>
</reference>
<keyword evidence="14" id="KW-0206">Cytoskeleton</keyword>
<sequence length="1486" mass="163741">MEVNMEYCLAQVVQKDLGRKVQVGQELIDYILDKDKSQDLEQDQTALDRMVDGIAATWVNSSNFKVALLGIDLLSALVTRLQDRFRNHVGTVLPSLIDRLGDSKDQVRDQDQILLLKIMEQAASPQYVWDRMLGGFKHKNNRTREGVCLCLISTLNMYGAQGLTLSKIVPHICNLLGDPTSQVRDGAMGCLVEIYRHVGERVRMDLSKKGLPQSRLNVIFSRFDEVQRSGNMIPSSGSDKNFDDEDSVDGGRSSSSASSSKAPPGGRRTGAAASVRRPSSAAAPGKISAKDAAAGAVDEEDFIKAFEEVPTVQIHSNRELEDNLSKVRDVLSDDKNDWEHRVTALKKVRSLLLAGALDYDSFPQQLRLLEAPLKLSAKDLRSQVVREACITLGYLSTLMGNRFDHCAETLMPTLLNLVPNSAKVMATSGVAAIRLILRHTHYPRLIPIITSNCTSKSVAVRRYCGVLAAVPELVSVMFPYYPSRHVAVLTETIKKGIHDADSEARSVARKCYWGFHGHYSREAEHLFQALESTYQKALQSHLKSSDSIISLPQSDRSSSSSQETQLYFNFLAPSAGKIVTSRVNSNPSGSLQRSRSDIDVNAAASAKSRLVTVPSASPFSSAAALPPGSYASLGKPRTPPASAPRPNHHTPPALRPNHHTPPAPPGSRSSSPGKLLGHSSGYGRITRPPSASSTPADKRSKVPRSQGCSRETSPNRLGLARSRIPRPSMSQGCSRDTSRESSRDTSPARGFQPLGEYHDQTPGRLSEAARSTNRFGLIHQARISASVNAMRVLNTGTEVEAAVADALRKPVRRRYESPGIYSDDDANSDASSACSERSYGSRNGGVPHYLRQTEDVAEVLNHCASSNWSERKEGLLGLQNLLKSQRILSRVELKRLCEIFTRMFADPHSKVFSMFLETLVDFILVHREDLQDWLFVLLTQLLKKMGADLLGSVQAKVQKSLDITRESFPFDQQFNILMRFIVDQTQTPNLKVKVAILKYIESLARQMDPTDFVNSSETRLAVSRIITWTTEPKSSDVRKAAQVVLISLFELNTPEFTMLLGALPKTFQDGATKLLHHHLKNSSNTSSSSPSNTIGRTPVRHTPSRTSPLTSPTNCSHGGLSPSMLEYDTENMNSDEIYSSLRGVTEAIQSFSYRSQEDLNEPRGKRDDAVSVASSPGSDARLGLDVVEGGRTALDNKTSLLNTPSPRSFSGPRTREFAPYGYGDTITSSYDKSALKEAVFDDDVEQFRDCSQDHSDLVADLLKELSNHNERVDERKGALVELLKITREDSLAVWDEHFKTILLLLLETLGDKDHTIRALALRVLKEILRNQPARFKNYAELTIMKTLEAHKDSHKEVVRAAEESASTLAGSIHPEQCIKVLCPIVQTADYPINLAAIKMQTKVIERITKESLHQLLPDIIPGLLQGYDNTESSVRKASVFCLVAIYSVIGEELKPHLQLLTGSKVHYGQGGFCPTSAAVLWLRNGT</sequence>
<evidence type="ECO:0000256" key="11">
    <source>
        <dbReference type="ARBA" id="ARBA00022776"/>
    </source>
</evidence>
<dbReference type="Pfam" id="PF23271">
    <property type="entry name" value="HEAT_GCN1"/>
    <property type="match status" value="1"/>
</dbReference>
<feature type="domain" description="TOG" evidence="19">
    <location>
        <begin position="1246"/>
        <end position="1477"/>
    </location>
</feature>
<keyword evidence="7" id="KW-0963">Cytoplasm</keyword>
<feature type="region of interest" description="Disordered" evidence="18">
    <location>
        <begin position="1080"/>
        <end position="1122"/>
    </location>
</feature>
<reference evidence="21" key="1">
    <citation type="journal article" date="2014" name="PLoS ONE">
        <title>The genome and linkage map of the northern pike (Esox lucius): conserved synteny revealed between the salmonid sister group and the Neoteleostei.</title>
        <authorList>
            <person name="Rondeau E.B."/>
            <person name="Minkley D.R."/>
            <person name="Leong J.S."/>
            <person name="Messmer A.M."/>
            <person name="Jantzen J.R."/>
            <person name="von Schalburg K.R."/>
            <person name="Lemon C."/>
            <person name="Bird N.H."/>
            <person name="Koop B.F."/>
        </authorList>
    </citation>
    <scope>NUCLEOTIDE SEQUENCE</scope>
</reference>
<keyword evidence="13" id="KW-0333">Golgi apparatus</keyword>
<dbReference type="GO" id="GO:0005813">
    <property type="term" value="C:centrosome"/>
    <property type="evidence" value="ECO:0007669"/>
    <property type="project" value="UniProtKB-SubCell"/>
</dbReference>
<dbReference type="GO" id="GO:0005794">
    <property type="term" value="C:Golgi apparatus"/>
    <property type="evidence" value="ECO:0007669"/>
    <property type="project" value="UniProtKB-SubCell"/>
</dbReference>
<reference evidence="20" key="2">
    <citation type="submission" date="2020-02" db="EMBL/GenBank/DDBJ databases">
        <title>Esox lucius (northern pike) genome, fEsoLuc1, primary haplotype.</title>
        <authorList>
            <person name="Myers G."/>
            <person name="Karagic N."/>
            <person name="Meyer A."/>
            <person name="Pippel M."/>
            <person name="Reichard M."/>
            <person name="Winkler S."/>
            <person name="Tracey A."/>
            <person name="Sims Y."/>
            <person name="Howe K."/>
            <person name="Rhie A."/>
            <person name="Formenti G."/>
            <person name="Durbin R."/>
            <person name="Fedrigo O."/>
            <person name="Jarvis E.D."/>
        </authorList>
    </citation>
    <scope>NUCLEOTIDE SEQUENCE [LARGE SCALE GENOMIC DNA]</scope>
</reference>
<dbReference type="GO" id="GO:0045180">
    <property type="term" value="C:basal cortex"/>
    <property type="evidence" value="ECO:0007669"/>
    <property type="project" value="TreeGrafter"/>
</dbReference>
<feature type="compositionally biased region" description="Basic and acidic residues" evidence="18">
    <location>
        <begin position="1155"/>
        <end position="1169"/>
    </location>
</feature>
<evidence type="ECO:0000256" key="10">
    <source>
        <dbReference type="ARBA" id="ARBA00022737"/>
    </source>
</evidence>
<dbReference type="GO" id="GO:0030010">
    <property type="term" value="P:establishment of cell polarity"/>
    <property type="evidence" value="ECO:0007669"/>
    <property type="project" value="UniProtKB-ARBA"/>
</dbReference>
<dbReference type="InterPro" id="IPR021133">
    <property type="entry name" value="HEAT_type_2"/>
</dbReference>
<dbReference type="InterPro" id="IPR011989">
    <property type="entry name" value="ARM-like"/>
</dbReference>
<dbReference type="PANTHER" id="PTHR21567">
    <property type="entry name" value="CLASP"/>
    <property type="match status" value="1"/>
</dbReference>
<dbReference type="InterPro" id="IPR048491">
    <property type="entry name" value="XMAP215_CLASP_TOG"/>
</dbReference>
<dbReference type="GO" id="GO:0051301">
    <property type="term" value="P:cell division"/>
    <property type="evidence" value="ECO:0007669"/>
    <property type="project" value="UniProtKB-KW"/>
</dbReference>
<name>A0A6Q2Y4Y3_ESOLU</name>
<dbReference type="GO" id="GO:0005876">
    <property type="term" value="C:spindle microtubule"/>
    <property type="evidence" value="ECO:0007669"/>
    <property type="project" value="TreeGrafter"/>
</dbReference>
<dbReference type="InterPro" id="IPR024395">
    <property type="entry name" value="CLASP_N_dom"/>
</dbReference>
<evidence type="ECO:0000256" key="2">
    <source>
        <dbReference type="ARBA" id="ARBA00004300"/>
    </source>
</evidence>
<evidence type="ECO:0000256" key="15">
    <source>
        <dbReference type="ARBA" id="ARBA00023306"/>
    </source>
</evidence>
<evidence type="ECO:0000256" key="5">
    <source>
        <dbReference type="ARBA" id="ARBA00009549"/>
    </source>
</evidence>
<dbReference type="Pfam" id="PF12348">
    <property type="entry name" value="CLASP_N"/>
    <property type="match status" value="1"/>
</dbReference>
<keyword evidence="21" id="KW-1185">Reference proteome</keyword>
<dbReference type="Pfam" id="PF21041">
    <property type="entry name" value="XMAP215_CLASP_TOG"/>
    <property type="match status" value="1"/>
</dbReference>
<dbReference type="FunFam" id="1.25.10.10:FF:000001">
    <property type="entry name" value="CLIP-associating protein 1 isoform 2"/>
    <property type="match status" value="1"/>
</dbReference>
<protein>
    <recommendedName>
        <fullName evidence="19">TOG domain-containing protein</fullName>
    </recommendedName>
</protein>
<keyword evidence="10" id="KW-0677">Repeat</keyword>
<evidence type="ECO:0000256" key="13">
    <source>
        <dbReference type="ARBA" id="ARBA00023034"/>
    </source>
</evidence>
<dbReference type="GO" id="GO:0007026">
    <property type="term" value="P:negative regulation of microtubule depolymerization"/>
    <property type="evidence" value="ECO:0007669"/>
    <property type="project" value="UniProtKB-ARBA"/>
</dbReference>
<feature type="repeat" description="HEAT" evidence="17">
    <location>
        <begin position="168"/>
        <end position="206"/>
    </location>
</feature>
<keyword evidence="6" id="KW-0158">Chromosome</keyword>
<evidence type="ECO:0000256" key="9">
    <source>
        <dbReference type="ARBA" id="ARBA00022701"/>
    </source>
</evidence>
<feature type="domain" description="TOG" evidence="19">
    <location>
        <begin position="848"/>
        <end position="1085"/>
    </location>
</feature>
<dbReference type="Bgee" id="ENSELUG00000000283">
    <property type="expression patterns" value="Expressed in brain and 14 other cell types or tissues"/>
</dbReference>
<feature type="region of interest" description="Disordered" evidence="18">
    <location>
        <begin position="1154"/>
        <end position="1183"/>
    </location>
</feature>
<evidence type="ECO:0000256" key="12">
    <source>
        <dbReference type="ARBA" id="ARBA00022838"/>
    </source>
</evidence>
<evidence type="ECO:0000256" key="18">
    <source>
        <dbReference type="SAM" id="MobiDB-lite"/>
    </source>
</evidence>
<dbReference type="FunFam" id="1.25.10.10:FF:000005">
    <property type="entry name" value="CLIP-associating protein 1 isoform 2"/>
    <property type="match status" value="1"/>
</dbReference>
<comment type="similarity">
    <text evidence="5">Belongs to the CLASP family.</text>
</comment>
<evidence type="ECO:0000256" key="8">
    <source>
        <dbReference type="ARBA" id="ARBA00022618"/>
    </source>
</evidence>
<dbReference type="InterPro" id="IPR057546">
    <property type="entry name" value="HEAT_GCN1"/>
</dbReference>
<keyword evidence="16" id="KW-0137">Centromere</keyword>
<dbReference type="SMART" id="SM01349">
    <property type="entry name" value="TOG"/>
    <property type="match status" value="4"/>
</dbReference>
<dbReference type="GO" id="GO:0000776">
    <property type="term" value="C:kinetochore"/>
    <property type="evidence" value="ECO:0007669"/>
    <property type="project" value="UniProtKB-KW"/>
</dbReference>
<dbReference type="SUPFAM" id="SSF48371">
    <property type="entry name" value="ARM repeat"/>
    <property type="match status" value="2"/>
</dbReference>
<keyword evidence="8" id="KW-0132">Cell division</keyword>
<dbReference type="GO" id="GO:0043515">
    <property type="term" value="F:kinetochore binding"/>
    <property type="evidence" value="ECO:0007669"/>
    <property type="project" value="TreeGrafter"/>
</dbReference>
<dbReference type="GO" id="GO:0008017">
    <property type="term" value="F:microtubule binding"/>
    <property type="evidence" value="ECO:0007669"/>
    <property type="project" value="TreeGrafter"/>
</dbReference>